<dbReference type="EMBL" id="AATS01000007">
    <property type="protein sequence ID" value="EAU54506.1"/>
    <property type="molecule type" value="Genomic_DNA"/>
</dbReference>
<keyword evidence="1" id="KW-0812">Transmembrane</keyword>
<feature type="transmembrane region" description="Helical" evidence="1">
    <location>
        <begin position="40"/>
        <end position="63"/>
    </location>
</feature>
<accession>Q0EZB8</accession>
<comment type="caution">
    <text evidence="2">The sequence shown here is derived from an EMBL/GenBank/DDBJ whole genome shotgun (WGS) entry which is preliminary data.</text>
</comment>
<keyword evidence="1" id="KW-1133">Transmembrane helix</keyword>
<organism evidence="2 3">
    <name type="scientific">Mariprofundus ferrooxydans PV-1</name>
    <dbReference type="NCBI Taxonomy" id="314345"/>
    <lineage>
        <taxon>Bacteria</taxon>
        <taxon>Pseudomonadati</taxon>
        <taxon>Pseudomonadota</taxon>
        <taxon>Candidatius Mariprofundia</taxon>
        <taxon>Mariprofundales</taxon>
        <taxon>Mariprofundaceae</taxon>
        <taxon>Mariprofundus</taxon>
    </lineage>
</organism>
<evidence type="ECO:0000313" key="2">
    <source>
        <dbReference type="EMBL" id="EAU54506.1"/>
    </source>
</evidence>
<gene>
    <name evidence="2" type="ORF">SPV1_07421</name>
</gene>
<keyword evidence="1" id="KW-0472">Membrane</keyword>
<evidence type="ECO:0000313" key="3">
    <source>
        <dbReference type="Proteomes" id="UP000005297"/>
    </source>
</evidence>
<proteinExistence type="predicted"/>
<dbReference type="HOGENOM" id="CLU_199614_0_0_0"/>
<dbReference type="AlphaFoldDB" id="Q0EZB8"/>
<dbReference type="RefSeq" id="WP_009849008.1">
    <property type="nucleotide sequence ID" value="NZ_DS022294.1"/>
</dbReference>
<evidence type="ECO:0000256" key="1">
    <source>
        <dbReference type="SAM" id="Phobius"/>
    </source>
</evidence>
<dbReference type="STRING" id="314344.AL013_00570"/>
<name>Q0EZB8_9PROT</name>
<protein>
    <submittedName>
        <fullName evidence="2">Uncharacterized protein</fullName>
    </submittedName>
</protein>
<reference evidence="2 3" key="1">
    <citation type="submission" date="2006-09" db="EMBL/GenBank/DDBJ databases">
        <authorList>
            <person name="Emerson D."/>
            <person name="Ferriera S."/>
            <person name="Johnson J."/>
            <person name="Kravitz S."/>
            <person name="Halpern A."/>
            <person name="Remington K."/>
            <person name="Beeson K."/>
            <person name="Tran B."/>
            <person name="Rogers Y.-H."/>
            <person name="Friedman R."/>
            <person name="Venter J.C."/>
        </authorList>
    </citation>
    <scope>NUCLEOTIDE SEQUENCE [LARGE SCALE GENOMIC DNA]</scope>
    <source>
        <strain evidence="2 3">PV-1</strain>
    </source>
</reference>
<dbReference type="Proteomes" id="UP000005297">
    <property type="component" value="Unassembled WGS sequence"/>
</dbReference>
<keyword evidence="3" id="KW-1185">Reference proteome</keyword>
<sequence>MSLTDRWCVFSGILTAAVLVVFTYPTNAYAYIGPGLGVGTIGAVLGILGSIFLALVAIIWYPIKRLFKKIKDRNNDAAD</sequence>
<dbReference type="InParanoid" id="Q0EZB8"/>